<organism evidence="1 2">
    <name type="scientific">Hibiscus sabdariffa</name>
    <name type="common">roselle</name>
    <dbReference type="NCBI Taxonomy" id="183260"/>
    <lineage>
        <taxon>Eukaryota</taxon>
        <taxon>Viridiplantae</taxon>
        <taxon>Streptophyta</taxon>
        <taxon>Embryophyta</taxon>
        <taxon>Tracheophyta</taxon>
        <taxon>Spermatophyta</taxon>
        <taxon>Magnoliopsida</taxon>
        <taxon>eudicotyledons</taxon>
        <taxon>Gunneridae</taxon>
        <taxon>Pentapetalae</taxon>
        <taxon>rosids</taxon>
        <taxon>malvids</taxon>
        <taxon>Malvales</taxon>
        <taxon>Malvaceae</taxon>
        <taxon>Malvoideae</taxon>
        <taxon>Hibiscus</taxon>
    </lineage>
</organism>
<proteinExistence type="predicted"/>
<evidence type="ECO:0000313" key="1">
    <source>
        <dbReference type="EMBL" id="KAK8484925.1"/>
    </source>
</evidence>
<reference evidence="1 2" key="1">
    <citation type="journal article" date="2024" name="G3 (Bethesda)">
        <title>Genome assembly of Hibiscus sabdariffa L. provides insights into metabolisms of medicinal natural products.</title>
        <authorList>
            <person name="Kim T."/>
        </authorList>
    </citation>
    <scope>NUCLEOTIDE SEQUENCE [LARGE SCALE GENOMIC DNA]</scope>
    <source>
        <strain evidence="1">TK-2024</strain>
        <tissue evidence="1">Old leaves</tissue>
    </source>
</reference>
<keyword evidence="2" id="KW-1185">Reference proteome</keyword>
<dbReference type="EMBL" id="JBBPBN010000526">
    <property type="protein sequence ID" value="KAK8484925.1"/>
    <property type="molecule type" value="Genomic_DNA"/>
</dbReference>
<name>A0ABR1ZWD2_9ROSI</name>
<dbReference type="Proteomes" id="UP001396334">
    <property type="component" value="Unassembled WGS sequence"/>
</dbReference>
<accession>A0ABR1ZWD2</accession>
<gene>
    <name evidence="1" type="ORF">V6N11_046300</name>
</gene>
<evidence type="ECO:0000313" key="2">
    <source>
        <dbReference type="Proteomes" id="UP001396334"/>
    </source>
</evidence>
<protein>
    <submittedName>
        <fullName evidence="1">Uncharacterized protein</fullName>
    </submittedName>
</protein>
<comment type="caution">
    <text evidence="1">The sequence shown here is derived from an EMBL/GenBank/DDBJ whole genome shotgun (WGS) entry which is preliminary data.</text>
</comment>
<sequence length="85" mass="9718">MLLALAKTTDERSITTVNEVAYGDRNIIRDIEMEEVMAWLLRQTVDGLLKLRTRYVGIGYCLLLLEVRTSTRPVCLTTSANITWE</sequence>